<dbReference type="InParanoid" id="A0A059B345"/>
<organism evidence="2">
    <name type="scientific">Eucalyptus grandis</name>
    <name type="common">Flooded gum</name>
    <dbReference type="NCBI Taxonomy" id="71139"/>
    <lineage>
        <taxon>Eukaryota</taxon>
        <taxon>Viridiplantae</taxon>
        <taxon>Streptophyta</taxon>
        <taxon>Embryophyta</taxon>
        <taxon>Tracheophyta</taxon>
        <taxon>Spermatophyta</taxon>
        <taxon>Magnoliopsida</taxon>
        <taxon>eudicotyledons</taxon>
        <taxon>Gunneridae</taxon>
        <taxon>Pentapetalae</taxon>
        <taxon>rosids</taxon>
        <taxon>malvids</taxon>
        <taxon>Myrtales</taxon>
        <taxon>Myrtaceae</taxon>
        <taxon>Myrtoideae</taxon>
        <taxon>Eucalypteae</taxon>
        <taxon>Eucalyptus</taxon>
    </lineage>
</organism>
<gene>
    <name evidence="2" type="ORF">EUGRSUZ_H03033</name>
</gene>
<evidence type="ECO:0000256" key="1">
    <source>
        <dbReference type="SAM" id="MobiDB-lite"/>
    </source>
</evidence>
<dbReference type="EMBL" id="KK198760">
    <property type="protein sequence ID" value="KCW60321.1"/>
    <property type="molecule type" value="Genomic_DNA"/>
</dbReference>
<feature type="region of interest" description="Disordered" evidence="1">
    <location>
        <begin position="1"/>
        <end position="31"/>
    </location>
</feature>
<protein>
    <submittedName>
        <fullName evidence="2">Uncharacterized protein</fullName>
    </submittedName>
</protein>
<sequence length="73" mass="8409">MHFLPLTSENGRRKSSITNRKQGAIKRQLSAQMHRREKVLTRCKKFLHLTNTTVVIKGCCTDINSMSHRTLAE</sequence>
<name>A0A059B345_EUCGR</name>
<accession>A0A059B345</accession>
<dbReference type="Gramene" id="KCW60321">
    <property type="protein sequence ID" value="KCW60321"/>
    <property type="gene ID" value="EUGRSUZ_H03033"/>
</dbReference>
<dbReference type="AlphaFoldDB" id="A0A059B345"/>
<reference evidence="2" key="1">
    <citation type="submission" date="2013-07" db="EMBL/GenBank/DDBJ databases">
        <title>The genome of Eucalyptus grandis.</title>
        <authorList>
            <person name="Schmutz J."/>
            <person name="Hayes R."/>
            <person name="Myburg A."/>
            <person name="Tuskan G."/>
            <person name="Grattapaglia D."/>
            <person name="Rokhsar D.S."/>
        </authorList>
    </citation>
    <scope>NUCLEOTIDE SEQUENCE</scope>
    <source>
        <tissue evidence="2">Leaf extractions</tissue>
    </source>
</reference>
<evidence type="ECO:0000313" key="2">
    <source>
        <dbReference type="EMBL" id="KCW60321.1"/>
    </source>
</evidence>
<proteinExistence type="predicted"/>